<keyword evidence="3" id="KW-1003">Cell membrane</keyword>
<feature type="domain" description="EamA" evidence="13">
    <location>
        <begin position="11"/>
        <end position="112"/>
    </location>
</feature>
<evidence type="ECO:0000313" key="14">
    <source>
        <dbReference type="EMBL" id="ERL07667.1"/>
    </source>
</evidence>
<keyword evidence="6" id="KW-0441">Lipid A biosynthesis</keyword>
<sequence length="116" mass="12818">MSELIPYALLYLFGTFISAVAQVLLKKSALKTYESTIKEYLNPLVVTGYVIFFAATFCTLFAYKVVPLSLGPVLEATSYVYVTIFGVMFFKEHVSRRKVLALALIIGGICVYALGV</sequence>
<dbReference type="Proteomes" id="UP000016638">
    <property type="component" value="Unassembled WGS sequence"/>
</dbReference>
<reference evidence="14 15" key="1">
    <citation type="submission" date="2013-08" db="EMBL/GenBank/DDBJ databases">
        <authorList>
            <person name="Durkin A.S."/>
            <person name="Haft D.R."/>
            <person name="McCorrison J."/>
            <person name="Torralba M."/>
            <person name="Gillis M."/>
            <person name="Haft D.H."/>
            <person name="Methe B."/>
            <person name="Sutton G."/>
            <person name="Nelson K.E."/>
        </authorList>
    </citation>
    <scope>NUCLEOTIDE SEQUENCE [LARGE SCALE GENOMIC DNA]</scope>
    <source>
        <strain evidence="14 15">F0195</strain>
    </source>
</reference>
<evidence type="ECO:0000256" key="4">
    <source>
        <dbReference type="ARBA" id="ARBA00022516"/>
    </source>
</evidence>
<dbReference type="PANTHER" id="PTHR30561:SF9">
    <property type="entry name" value="4-AMINO-4-DEOXY-L-ARABINOSE-PHOSPHOUNDECAPRENOL FLIPPASE SUBUNIT ARNF-RELATED"/>
    <property type="match status" value="1"/>
</dbReference>
<evidence type="ECO:0000256" key="8">
    <source>
        <dbReference type="ARBA" id="ARBA00022985"/>
    </source>
</evidence>
<evidence type="ECO:0000256" key="12">
    <source>
        <dbReference type="SAM" id="Phobius"/>
    </source>
</evidence>
<evidence type="ECO:0000256" key="10">
    <source>
        <dbReference type="ARBA" id="ARBA00023098"/>
    </source>
</evidence>
<feature type="transmembrane region" description="Helical" evidence="12">
    <location>
        <begin position="6"/>
        <end position="25"/>
    </location>
</feature>
<evidence type="ECO:0000256" key="9">
    <source>
        <dbReference type="ARBA" id="ARBA00022989"/>
    </source>
</evidence>
<protein>
    <submittedName>
        <fullName evidence="14">EamA-like transporter family protein</fullName>
    </submittedName>
</protein>
<dbReference type="GO" id="GO:0005886">
    <property type="term" value="C:plasma membrane"/>
    <property type="evidence" value="ECO:0007669"/>
    <property type="project" value="UniProtKB-SubCell"/>
</dbReference>
<dbReference type="TCDB" id="2.A.7.33.5">
    <property type="family name" value="the drug/metabolite transporter (dmt) superfamily"/>
</dbReference>
<keyword evidence="8" id="KW-0448">Lipopolysaccharide biosynthesis</keyword>
<evidence type="ECO:0000256" key="6">
    <source>
        <dbReference type="ARBA" id="ARBA00022556"/>
    </source>
</evidence>
<dbReference type="GO" id="GO:0009103">
    <property type="term" value="P:lipopolysaccharide biosynthetic process"/>
    <property type="evidence" value="ECO:0007669"/>
    <property type="project" value="UniProtKB-KW"/>
</dbReference>
<dbReference type="PANTHER" id="PTHR30561">
    <property type="entry name" value="SMR FAMILY PROTON-DEPENDENT DRUG EFFLUX TRANSPORTER SUGE"/>
    <property type="match status" value="1"/>
</dbReference>
<dbReference type="EMBL" id="AWEZ01000056">
    <property type="protein sequence ID" value="ERL07667.1"/>
    <property type="molecule type" value="Genomic_DNA"/>
</dbReference>
<dbReference type="AlphaFoldDB" id="U2UX39"/>
<feature type="transmembrane region" description="Helical" evidence="12">
    <location>
        <begin position="69"/>
        <end position="90"/>
    </location>
</feature>
<keyword evidence="4" id="KW-0444">Lipid biosynthesis</keyword>
<dbReference type="PATRIC" id="fig|1125712.3.peg.1596"/>
<keyword evidence="10" id="KW-0443">Lipid metabolism</keyword>
<dbReference type="STRING" id="1125712.HMPREF1316_2251"/>
<organism evidence="14 15">
    <name type="scientific">Olsenella profusa F0195</name>
    <dbReference type="NCBI Taxonomy" id="1125712"/>
    <lineage>
        <taxon>Bacteria</taxon>
        <taxon>Bacillati</taxon>
        <taxon>Actinomycetota</taxon>
        <taxon>Coriobacteriia</taxon>
        <taxon>Coriobacteriales</taxon>
        <taxon>Atopobiaceae</taxon>
        <taxon>Olsenella</taxon>
    </lineage>
</organism>
<keyword evidence="11 12" id="KW-0472">Membrane</keyword>
<dbReference type="InterPro" id="IPR037185">
    <property type="entry name" value="EmrE-like"/>
</dbReference>
<keyword evidence="15" id="KW-1185">Reference proteome</keyword>
<evidence type="ECO:0000256" key="2">
    <source>
        <dbReference type="ARBA" id="ARBA00007362"/>
    </source>
</evidence>
<evidence type="ECO:0000256" key="11">
    <source>
        <dbReference type="ARBA" id="ARBA00023136"/>
    </source>
</evidence>
<comment type="subcellular location">
    <subcellularLocation>
        <location evidence="1">Cell membrane</location>
        <topology evidence="1">Multi-pass membrane protein</topology>
    </subcellularLocation>
</comment>
<keyword evidence="7 12" id="KW-0812">Transmembrane</keyword>
<evidence type="ECO:0000259" key="13">
    <source>
        <dbReference type="Pfam" id="PF00892"/>
    </source>
</evidence>
<feature type="transmembrane region" description="Helical" evidence="12">
    <location>
        <begin position="46"/>
        <end position="63"/>
    </location>
</feature>
<comment type="caution">
    <text evidence="14">The sequence shown here is derived from an EMBL/GenBank/DDBJ whole genome shotgun (WGS) entry which is preliminary data.</text>
</comment>
<gene>
    <name evidence="14" type="ORF">HMPREF1316_2251</name>
</gene>
<dbReference type="eggNOG" id="COG2076">
    <property type="taxonomic scope" value="Bacteria"/>
</dbReference>
<evidence type="ECO:0000256" key="7">
    <source>
        <dbReference type="ARBA" id="ARBA00022692"/>
    </source>
</evidence>
<dbReference type="InterPro" id="IPR000620">
    <property type="entry name" value="EamA_dom"/>
</dbReference>
<keyword evidence="5" id="KW-0997">Cell inner membrane</keyword>
<dbReference type="Pfam" id="PF00892">
    <property type="entry name" value="EamA"/>
    <property type="match status" value="1"/>
</dbReference>
<dbReference type="InterPro" id="IPR000390">
    <property type="entry name" value="Small_drug/metabolite_transptr"/>
</dbReference>
<evidence type="ECO:0000256" key="5">
    <source>
        <dbReference type="ARBA" id="ARBA00022519"/>
    </source>
</evidence>
<dbReference type="RefSeq" id="WP_021726506.1">
    <property type="nucleotide sequence ID" value="NZ_AWEZ01000056.1"/>
</dbReference>
<evidence type="ECO:0000256" key="1">
    <source>
        <dbReference type="ARBA" id="ARBA00004651"/>
    </source>
</evidence>
<dbReference type="SUPFAM" id="SSF103481">
    <property type="entry name" value="Multidrug resistance efflux transporter EmrE"/>
    <property type="match status" value="1"/>
</dbReference>
<accession>U2UX39</accession>
<name>U2UX39_9ACTN</name>
<dbReference type="GO" id="GO:0022857">
    <property type="term" value="F:transmembrane transporter activity"/>
    <property type="evidence" value="ECO:0007669"/>
    <property type="project" value="InterPro"/>
</dbReference>
<proteinExistence type="inferred from homology"/>
<evidence type="ECO:0000313" key="15">
    <source>
        <dbReference type="Proteomes" id="UP000016638"/>
    </source>
</evidence>
<comment type="similarity">
    <text evidence="2">Belongs to the EamA transporter family.</text>
</comment>
<dbReference type="Gene3D" id="1.10.3730.20">
    <property type="match status" value="1"/>
</dbReference>
<evidence type="ECO:0000256" key="3">
    <source>
        <dbReference type="ARBA" id="ARBA00022475"/>
    </source>
</evidence>
<feature type="transmembrane region" description="Helical" evidence="12">
    <location>
        <begin position="99"/>
        <end position="115"/>
    </location>
</feature>
<keyword evidence="9 12" id="KW-1133">Transmembrane helix</keyword>